<dbReference type="GO" id="GO:0003677">
    <property type="term" value="F:DNA binding"/>
    <property type="evidence" value="ECO:0007669"/>
    <property type="project" value="InterPro"/>
</dbReference>
<dbReference type="OrthoDB" id="2377911at2759"/>
<organism evidence="3 4">
    <name type="scientific">Ambispora leptoticha</name>
    <dbReference type="NCBI Taxonomy" id="144679"/>
    <lineage>
        <taxon>Eukaryota</taxon>
        <taxon>Fungi</taxon>
        <taxon>Fungi incertae sedis</taxon>
        <taxon>Mucoromycota</taxon>
        <taxon>Glomeromycotina</taxon>
        <taxon>Glomeromycetes</taxon>
        <taxon>Archaeosporales</taxon>
        <taxon>Ambisporaceae</taxon>
        <taxon>Ambispora</taxon>
    </lineage>
</organism>
<dbReference type="GO" id="GO:0032807">
    <property type="term" value="C:DNA ligase IV complex"/>
    <property type="evidence" value="ECO:0007669"/>
    <property type="project" value="TreeGrafter"/>
</dbReference>
<dbReference type="AlphaFoldDB" id="A0A9N9AMY0"/>
<dbReference type="GO" id="GO:0006310">
    <property type="term" value="P:DNA recombination"/>
    <property type="evidence" value="ECO:0007669"/>
    <property type="project" value="InterPro"/>
</dbReference>
<dbReference type="InterPro" id="IPR014751">
    <property type="entry name" value="XRCC4-like_C"/>
</dbReference>
<keyword evidence="4" id="KW-1185">Reference proteome</keyword>
<feature type="region of interest" description="Disordered" evidence="2">
    <location>
        <begin position="252"/>
        <end position="333"/>
    </location>
</feature>
<proteinExistence type="predicted"/>
<protein>
    <submittedName>
        <fullName evidence="3">12190_t:CDS:1</fullName>
    </submittedName>
</protein>
<accession>A0A9N9AMY0</accession>
<dbReference type="EMBL" id="CAJVPS010001396">
    <property type="protein sequence ID" value="CAG8536405.1"/>
    <property type="molecule type" value="Genomic_DNA"/>
</dbReference>
<dbReference type="GO" id="GO:0005958">
    <property type="term" value="C:DNA-dependent protein kinase-DNA ligase 4 complex"/>
    <property type="evidence" value="ECO:0007669"/>
    <property type="project" value="TreeGrafter"/>
</dbReference>
<sequence>MSNETFFSHLSVSPPNKLTKYYLRTKWLGSVDLEMDVEKKPVCGLVVTDCRSFWQREVTVGDLRHGRPSSITETSQFLEATYAVLSGKEFFNEFRLSCQVIPRTSTVTLKWSWRIEDTGEDPMLALPVTLGSVDLIAVPEDRCIKFWTEWLDFLLDDRTQYQSKCEALEMRVTDLEKMRDLTEQKMDKMAEDKLTSETILLENFKDLLNSKKRKIKSLLKLLEKNGVVQRQAGSEDDNQSVASGMSFEMMDVEDEEEEYQEESNSPPLIGKSATPITRSKQRRIYYGEEPQEKMETPSPSAKMRNDQAADVAEDSGDNLDDLFPTKRPRRKRR</sequence>
<dbReference type="Proteomes" id="UP000789508">
    <property type="component" value="Unassembled WGS sequence"/>
</dbReference>
<dbReference type="GO" id="GO:0010165">
    <property type="term" value="P:response to X-ray"/>
    <property type="evidence" value="ECO:0007669"/>
    <property type="project" value="TreeGrafter"/>
</dbReference>
<evidence type="ECO:0000313" key="3">
    <source>
        <dbReference type="EMBL" id="CAG8536405.1"/>
    </source>
</evidence>
<dbReference type="InterPro" id="IPR010585">
    <property type="entry name" value="DNA_repair_prot_XRCC4"/>
</dbReference>
<evidence type="ECO:0000256" key="1">
    <source>
        <dbReference type="SAM" id="Coils"/>
    </source>
</evidence>
<dbReference type="PANTHER" id="PTHR28559">
    <property type="entry name" value="DNA REPAIR PROTEIN XRCC4"/>
    <property type="match status" value="1"/>
</dbReference>
<name>A0A9N9AMY0_9GLOM</name>
<dbReference type="GO" id="GO:0006303">
    <property type="term" value="P:double-strand break repair via nonhomologous end joining"/>
    <property type="evidence" value="ECO:0007669"/>
    <property type="project" value="TreeGrafter"/>
</dbReference>
<keyword evidence="1" id="KW-0175">Coiled coil</keyword>
<feature type="compositionally biased region" description="Acidic residues" evidence="2">
    <location>
        <begin position="311"/>
        <end position="320"/>
    </location>
</feature>
<dbReference type="PANTHER" id="PTHR28559:SF1">
    <property type="entry name" value="DNA REPAIR PROTEIN XRCC4"/>
    <property type="match status" value="1"/>
</dbReference>
<dbReference type="SUPFAM" id="SSF58022">
    <property type="entry name" value="XRCC4, C-terminal oligomerization domain"/>
    <property type="match status" value="1"/>
</dbReference>
<comment type="caution">
    <text evidence="3">The sequence shown here is derived from an EMBL/GenBank/DDBJ whole genome shotgun (WGS) entry which is preliminary data.</text>
</comment>
<dbReference type="Gene3D" id="1.20.5.370">
    <property type="match status" value="1"/>
</dbReference>
<feature type="coiled-coil region" evidence="1">
    <location>
        <begin position="151"/>
        <end position="225"/>
    </location>
</feature>
<evidence type="ECO:0000313" key="4">
    <source>
        <dbReference type="Proteomes" id="UP000789508"/>
    </source>
</evidence>
<reference evidence="3" key="1">
    <citation type="submission" date="2021-06" db="EMBL/GenBank/DDBJ databases">
        <authorList>
            <person name="Kallberg Y."/>
            <person name="Tangrot J."/>
            <person name="Rosling A."/>
        </authorList>
    </citation>
    <scope>NUCLEOTIDE SEQUENCE</scope>
    <source>
        <strain evidence="3">FL130A</strain>
    </source>
</reference>
<gene>
    <name evidence="3" type="ORF">ALEPTO_LOCUS5191</name>
</gene>
<evidence type="ECO:0000256" key="2">
    <source>
        <dbReference type="SAM" id="MobiDB-lite"/>
    </source>
</evidence>
<feature type="compositionally biased region" description="Acidic residues" evidence="2">
    <location>
        <begin position="252"/>
        <end position="261"/>
    </location>
</feature>